<sequence>MRKRWNDLILLGLLAALLVNGRSVQGDTLTGEAKIPLISEATTDPVAPRDPQDPDLPYPGDELDPANQGTGSTEVLSLDYASNLHFAKQTAANKVSAQLLNAKAMVQVTDQRGSGTGWVLQLKPEFLVGQQTGAILQSGLLDFKGLTTLKTTSDNVSPAPQLVTDQIYLGDYVNLVRASSQQGRGIWVLGLGNDATTPAKLTLALPAKVASDHYVGTLNWSLLDAPN</sequence>
<feature type="region of interest" description="Disordered" evidence="1">
    <location>
        <begin position="40"/>
        <end position="72"/>
    </location>
</feature>
<proteinExistence type="predicted"/>
<accession>A0ABW1URN8</accession>
<reference evidence="4" key="1">
    <citation type="journal article" date="2019" name="Int. J. Syst. Evol. Microbiol.">
        <title>The Global Catalogue of Microorganisms (GCM) 10K type strain sequencing project: providing services to taxonomists for standard genome sequencing and annotation.</title>
        <authorList>
            <consortium name="The Broad Institute Genomics Platform"/>
            <consortium name="The Broad Institute Genome Sequencing Center for Infectious Disease"/>
            <person name="Wu L."/>
            <person name="Ma J."/>
        </authorList>
    </citation>
    <scope>NUCLEOTIDE SEQUENCE [LARGE SCALE GENOMIC DNA]</scope>
    <source>
        <strain evidence="4">CCM 8897</strain>
    </source>
</reference>
<gene>
    <name evidence="3" type="ORF">ACFQHW_07730</name>
</gene>
<dbReference type="Pfam" id="PF13731">
    <property type="entry name" value="WxL"/>
    <property type="match status" value="1"/>
</dbReference>
<evidence type="ECO:0000313" key="4">
    <source>
        <dbReference type="Proteomes" id="UP001596310"/>
    </source>
</evidence>
<dbReference type="RefSeq" id="WP_125597817.1">
    <property type="nucleotide sequence ID" value="NZ_JBHSSM010000017.1"/>
</dbReference>
<name>A0ABW1URN8_9LACO</name>
<comment type="caution">
    <text evidence="3">The sequence shown here is derived from an EMBL/GenBank/DDBJ whole genome shotgun (WGS) entry which is preliminary data.</text>
</comment>
<dbReference type="Proteomes" id="UP001596310">
    <property type="component" value="Unassembled WGS sequence"/>
</dbReference>
<feature type="domain" description="WxL" evidence="2">
    <location>
        <begin position="32"/>
        <end position="226"/>
    </location>
</feature>
<protein>
    <submittedName>
        <fullName evidence="3">WxL domain-containing protein</fullName>
    </submittedName>
</protein>
<dbReference type="EMBL" id="JBHSSM010000017">
    <property type="protein sequence ID" value="MFC6315449.1"/>
    <property type="molecule type" value="Genomic_DNA"/>
</dbReference>
<evidence type="ECO:0000256" key="1">
    <source>
        <dbReference type="SAM" id="MobiDB-lite"/>
    </source>
</evidence>
<evidence type="ECO:0000313" key="3">
    <source>
        <dbReference type="EMBL" id="MFC6315449.1"/>
    </source>
</evidence>
<organism evidence="3 4">
    <name type="scientific">Lapidilactobacillus achengensis</name>
    <dbReference type="NCBI Taxonomy" id="2486000"/>
    <lineage>
        <taxon>Bacteria</taxon>
        <taxon>Bacillati</taxon>
        <taxon>Bacillota</taxon>
        <taxon>Bacilli</taxon>
        <taxon>Lactobacillales</taxon>
        <taxon>Lactobacillaceae</taxon>
        <taxon>Lapidilactobacillus</taxon>
    </lineage>
</organism>
<keyword evidence="4" id="KW-1185">Reference proteome</keyword>
<evidence type="ECO:0000259" key="2">
    <source>
        <dbReference type="Pfam" id="PF13731"/>
    </source>
</evidence>
<dbReference type="InterPro" id="IPR027994">
    <property type="entry name" value="WxL_dom"/>
</dbReference>